<organism evidence="1 2">
    <name type="scientific">Micromonospora arborensis</name>
    <dbReference type="NCBI Taxonomy" id="2116518"/>
    <lineage>
        <taxon>Bacteria</taxon>
        <taxon>Bacillati</taxon>
        <taxon>Actinomycetota</taxon>
        <taxon>Actinomycetes</taxon>
        <taxon>Micromonosporales</taxon>
        <taxon>Micromonosporaceae</taxon>
        <taxon>Micromonospora</taxon>
    </lineage>
</organism>
<dbReference type="InterPro" id="IPR036894">
    <property type="entry name" value="YbaB-like_sf"/>
</dbReference>
<protein>
    <recommendedName>
        <fullName evidence="3">YbaB/EbfC family DNA-binding protein</fullName>
    </recommendedName>
</protein>
<dbReference type="OrthoDB" id="5118533at2"/>
<dbReference type="GO" id="GO:0003677">
    <property type="term" value="F:DNA binding"/>
    <property type="evidence" value="ECO:0007669"/>
    <property type="project" value="InterPro"/>
</dbReference>
<evidence type="ECO:0008006" key="3">
    <source>
        <dbReference type="Google" id="ProtNLM"/>
    </source>
</evidence>
<dbReference type="Gene3D" id="3.30.1310.10">
    <property type="entry name" value="Nucleoid-associated protein YbaB-like domain"/>
    <property type="match status" value="1"/>
</dbReference>
<name>A0A318NBI3_9ACTN</name>
<dbReference type="Proteomes" id="UP000248333">
    <property type="component" value="Unassembled WGS sequence"/>
</dbReference>
<keyword evidence="2" id="KW-1185">Reference proteome</keyword>
<comment type="caution">
    <text evidence="1">The sequence shown here is derived from an EMBL/GenBank/DDBJ whole genome shotgun (WGS) entry which is preliminary data.</text>
</comment>
<evidence type="ECO:0000313" key="1">
    <source>
        <dbReference type="EMBL" id="PYC63080.1"/>
    </source>
</evidence>
<dbReference type="EMBL" id="PYBV01000065">
    <property type="protein sequence ID" value="PYC63080.1"/>
    <property type="molecule type" value="Genomic_DNA"/>
</dbReference>
<dbReference type="Pfam" id="PF02575">
    <property type="entry name" value="YbaB_DNA_bd"/>
    <property type="match status" value="1"/>
</dbReference>
<dbReference type="InterPro" id="IPR004401">
    <property type="entry name" value="YbaB/EbfC"/>
</dbReference>
<proteinExistence type="predicted"/>
<dbReference type="SUPFAM" id="SSF82607">
    <property type="entry name" value="YbaB-like"/>
    <property type="match status" value="1"/>
</dbReference>
<reference evidence="1 2" key="1">
    <citation type="submission" date="2018-03" db="EMBL/GenBank/DDBJ databases">
        <title>Bioinformatic expansion and discovery of thiopeptide antibiotics.</title>
        <authorList>
            <person name="Schwalen C.J."/>
            <person name="Hudson G.A."/>
            <person name="Mitchell D.A."/>
        </authorList>
    </citation>
    <scope>NUCLEOTIDE SEQUENCE [LARGE SCALE GENOMIC DNA]</scope>
    <source>
        <strain evidence="1 2">NRRL 8041</strain>
    </source>
</reference>
<dbReference type="RefSeq" id="WP_110568667.1">
    <property type="nucleotide sequence ID" value="NZ_JBFAPR010000010.1"/>
</dbReference>
<dbReference type="AlphaFoldDB" id="A0A318NBI3"/>
<evidence type="ECO:0000313" key="2">
    <source>
        <dbReference type="Proteomes" id="UP000248333"/>
    </source>
</evidence>
<gene>
    <name evidence="1" type="ORF">C7C45_32425</name>
</gene>
<accession>A0A318NBI3</accession>
<sequence length="145" mass="15908">MTSPLHDKIEQAYAEFEQKKLAIAEVKQELSTAQTTVTAKNRALTVIVDGRGDLVEVKFPTNSYRTMAPAELGNLLVETLKTARDQARGQAANAYQKLLPPGLPIKDMLNGTVNFDEMMREAMRSVNEPFPGSRRAAGEGTTDGR</sequence>